<sequence length="63" mass="7285">DLNTLRGGEITESIRIIKNNYQKPKLIQVRATGKSLEKRNEFVLEKPQKYDTVIVSRPVVECQ</sequence>
<gene>
    <name evidence="1" type="ORF">GMARGA_LOCUS27934</name>
</gene>
<organism evidence="1 2">
    <name type="scientific">Gigaspora margarita</name>
    <dbReference type="NCBI Taxonomy" id="4874"/>
    <lineage>
        <taxon>Eukaryota</taxon>
        <taxon>Fungi</taxon>
        <taxon>Fungi incertae sedis</taxon>
        <taxon>Mucoromycota</taxon>
        <taxon>Glomeromycotina</taxon>
        <taxon>Glomeromycetes</taxon>
        <taxon>Diversisporales</taxon>
        <taxon>Gigasporaceae</taxon>
        <taxon>Gigaspora</taxon>
    </lineage>
</organism>
<evidence type="ECO:0000313" key="2">
    <source>
        <dbReference type="Proteomes" id="UP000789901"/>
    </source>
</evidence>
<comment type="caution">
    <text evidence="1">The sequence shown here is derived from an EMBL/GenBank/DDBJ whole genome shotgun (WGS) entry which is preliminary data.</text>
</comment>
<name>A0ABN7WA80_GIGMA</name>
<reference evidence="1 2" key="1">
    <citation type="submission" date="2021-06" db="EMBL/GenBank/DDBJ databases">
        <authorList>
            <person name="Kallberg Y."/>
            <person name="Tangrot J."/>
            <person name="Rosling A."/>
        </authorList>
    </citation>
    <scope>NUCLEOTIDE SEQUENCE [LARGE SCALE GENOMIC DNA]</scope>
    <source>
        <strain evidence="1 2">120-4 pot B 10/14</strain>
    </source>
</reference>
<feature type="non-terminal residue" evidence="1">
    <location>
        <position position="1"/>
    </location>
</feature>
<proteinExistence type="predicted"/>
<keyword evidence="2" id="KW-1185">Reference proteome</keyword>
<protein>
    <submittedName>
        <fullName evidence="1">1100_t:CDS:1</fullName>
    </submittedName>
</protein>
<dbReference type="Proteomes" id="UP000789901">
    <property type="component" value="Unassembled WGS sequence"/>
</dbReference>
<accession>A0ABN7WA80</accession>
<evidence type="ECO:0000313" key="1">
    <source>
        <dbReference type="EMBL" id="CAG8821863.1"/>
    </source>
</evidence>
<dbReference type="EMBL" id="CAJVQB010034914">
    <property type="protein sequence ID" value="CAG8821863.1"/>
    <property type="molecule type" value="Genomic_DNA"/>
</dbReference>